<dbReference type="InterPro" id="IPR036640">
    <property type="entry name" value="ABC1_TM_sf"/>
</dbReference>
<feature type="transmembrane region" description="Helical" evidence="9">
    <location>
        <begin position="187"/>
        <end position="208"/>
    </location>
</feature>
<dbReference type="Pfam" id="PF00664">
    <property type="entry name" value="ABC_membrane"/>
    <property type="match status" value="1"/>
</dbReference>
<dbReference type="PROSITE" id="PS50929">
    <property type="entry name" value="ABC_TM1F"/>
    <property type="match status" value="1"/>
</dbReference>
<accession>A0ABN2KZ54</accession>
<dbReference type="PROSITE" id="PS50893">
    <property type="entry name" value="ABC_TRANSPORTER_2"/>
    <property type="match status" value="1"/>
</dbReference>
<evidence type="ECO:0000256" key="8">
    <source>
        <dbReference type="ARBA" id="ARBA00023136"/>
    </source>
</evidence>
<gene>
    <name evidence="13" type="ORF">GCM10009810_30660</name>
</gene>
<keyword evidence="5" id="KW-0645">Protease</keyword>
<dbReference type="InterPro" id="IPR005074">
    <property type="entry name" value="Peptidase_C39"/>
</dbReference>
<comment type="subcellular location">
    <subcellularLocation>
        <location evidence="1">Cell membrane</location>
        <topology evidence="1">Multi-pass membrane protein</topology>
    </subcellularLocation>
</comment>
<dbReference type="Proteomes" id="UP001501475">
    <property type="component" value="Unassembled WGS sequence"/>
</dbReference>
<dbReference type="NCBIfam" id="TIGR03796">
    <property type="entry name" value="NHLM_micro_ABC1"/>
    <property type="match status" value="1"/>
</dbReference>
<reference evidence="13 14" key="1">
    <citation type="journal article" date="2019" name="Int. J. Syst. Evol. Microbiol.">
        <title>The Global Catalogue of Microorganisms (GCM) 10K type strain sequencing project: providing services to taxonomists for standard genome sequencing and annotation.</title>
        <authorList>
            <consortium name="The Broad Institute Genomics Platform"/>
            <consortium name="The Broad Institute Genome Sequencing Center for Infectious Disease"/>
            <person name="Wu L."/>
            <person name="Ma J."/>
        </authorList>
    </citation>
    <scope>NUCLEOTIDE SEQUENCE [LARGE SCALE GENOMIC DNA]</scope>
    <source>
        <strain evidence="13 14">JCM 15591</strain>
    </source>
</reference>
<dbReference type="PANTHER" id="PTHR43394">
    <property type="entry name" value="ATP-DEPENDENT PERMEASE MDL1, MITOCHONDRIAL"/>
    <property type="match status" value="1"/>
</dbReference>
<feature type="transmembrane region" description="Helical" evidence="9">
    <location>
        <begin position="302"/>
        <end position="321"/>
    </location>
</feature>
<evidence type="ECO:0000259" key="12">
    <source>
        <dbReference type="PROSITE" id="PS50990"/>
    </source>
</evidence>
<keyword evidence="6" id="KW-0067">ATP-binding</keyword>
<feature type="transmembrane region" description="Helical" evidence="9">
    <location>
        <begin position="436"/>
        <end position="453"/>
    </location>
</feature>
<dbReference type="InterPro" id="IPR022514">
    <property type="entry name" value="NHPM_micro_ABC1"/>
</dbReference>
<feature type="transmembrane region" description="Helical" evidence="9">
    <location>
        <begin position="327"/>
        <end position="345"/>
    </location>
</feature>
<feature type="transmembrane region" description="Helical" evidence="9">
    <location>
        <begin position="220"/>
        <end position="241"/>
    </location>
</feature>
<feature type="domain" description="ABC transmembrane type-1" evidence="11">
    <location>
        <begin position="188"/>
        <end position="469"/>
    </location>
</feature>
<dbReference type="Pfam" id="PF03412">
    <property type="entry name" value="Peptidase_C39"/>
    <property type="match status" value="1"/>
</dbReference>
<proteinExistence type="predicted"/>
<evidence type="ECO:0000256" key="3">
    <source>
        <dbReference type="ARBA" id="ARBA00022741"/>
    </source>
</evidence>
<evidence type="ECO:0000256" key="2">
    <source>
        <dbReference type="ARBA" id="ARBA00022692"/>
    </source>
</evidence>
<dbReference type="InterPro" id="IPR003593">
    <property type="entry name" value="AAA+_ATPase"/>
</dbReference>
<evidence type="ECO:0000313" key="14">
    <source>
        <dbReference type="Proteomes" id="UP001501475"/>
    </source>
</evidence>
<dbReference type="Gene3D" id="1.20.1560.10">
    <property type="entry name" value="ABC transporter type 1, transmembrane domain"/>
    <property type="match status" value="1"/>
</dbReference>
<keyword evidence="8 9" id="KW-0472">Membrane</keyword>
<dbReference type="PROSITE" id="PS00211">
    <property type="entry name" value="ABC_TRANSPORTER_1"/>
    <property type="match status" value="1"/>
</dbReference>
<dbReference type="Gene3D" id="3.40.50.300">
    <property type="entry name" value="P-loop containing nucleotide triphosphate hydrolases"/>
    <property type="match status" value="1"/>
</dbReference>
<evidence type="ECO:0000256" key="9">
    <source>
        <dbReference type="SAM" id="Phobius"/>
    </source>
</evidence>
<dbReference type="InterPro" id="IPR039421">
    <property type="entry name" value="Type_1_exporter"/>
</dbReference>
<dbReference type="InterPro" id="IPR027417">
    <property type="entry name" value="P-loop_NTPase"/>
</dbReference>
<keyword evidence="5" id="KW-0788">Thiol protease</keyword>
<name>A0ABN2KZ54_9MICO</name>
<dbReference type="PANTHER" id="PTHR43394:SF1">
    <property type="entry name" value="ATP-BINDING CASSETTE SUB-FAMILY B MEMBER 10, MITOCHONDRIAL"/>
    <property type="match status" value="1"/>
</dbReference>
<dbReference type="SUPFAM" id="SSF52540">
    <property type="entry name" value="P-loop containing nucleoside triphosphate hydrolases"/>
    <property type="match status" value="1"/>
</dbReference>
<dbReference type="SMART" id="SM00382">
    <property type="entry name" value="AAA"/>
    <property type="match status" value="1"/>
</dbReference>
<feature type="domain" description="ABC transporter" evidence="10">
    <location>
        <begin position="505"/>
        <end position="738"/>
    </location>
</feature>
<evidence type="ECO:0000256" key="6">
    <source>
        <dbReference type="ARBA" id="ARBA00022840"/>
    </source>
</evidence>
<keyword evidence="4" id="KW-0378">Hydrolase</keyword>
<dbReference type="Gene3D" id="3.90.70.10">
    <property type="entry name" value="Cysteine proteinases"/>
    <property type="match status" value="1"/>
</dbReference>
<sequence length="748" mass="80900">MPTRLRSTPPRVEQECRGLVGRRATTRRTPTVIQMEAVECGAASLSILLAHYGRFVPLEELRVACGISRDGSTAKNVMDAARQYGLAGKGRRMELPPLLAIDHPVIVFWAFQHFMVVNGFERRGGQTMVLLNDPASGPRRMPLTEFDQGFTGIVLDLVPGDDFITGGAPPKVVSMLRERTSKTGRGLALALLASIVLVIPGIVSPIFTQYFIDSAYGKPGWLSVLPLIGGLAVCAAGVLILTSVQTHYLRLVEARTALVSSGRFLYRLLRLPIGFYLQRRAGELGRRLSSNRQVAQTVTRDLVVTCVNLLLIVVYGAALLFQDLLLGSLAIAVALINLAVLRAVMRRRIDNATALEAEEGRLAVATLHTISAIETVKSSGTEHASFARWSGSLAKAMTEGQKLGMPTALITVVPPMLATVNSGLVMLVGGLRVTDGAITVGVLFAFQALLATFTRPLTQLTNQAGALQEMQAQLHRLRDAERYELDPAFALEPDDTDGHVLSGSLEFAKVDFTFGPLLAPLVVGLDLSLEPGMRVALVGASGSGKSTIAKLAAGLLEPSDGLILFDGLPRHRWSRQSMARSVSYVDQTTTLFEGTVRENICFWDSEVRDESVLRALRDAEVFDVISRRAGGINAAVAEGGTNFSGGQRQRLELARALVSDPTLVVLDEATSALDTATERRVMDNLRRRGCALMIIAHRLSTVRDADVIMIVENGRVVEQGRHEDLMLLGGAYHQLVQSESTTKTEQSA</sequence>
<evidence type="ECO:0000256" key="1">
    <source>
        <dbReference type="ARBA" id="ARBA00004651"/>
    </source>
</evidence>
<evidence type="ECO:0000256" key="5">
    <source>
        <dbReference type="ARBA" id="ARBA00022807"/>
    </source>
</evidence>
<feature type="domain" description="Peptidase C39" evidence="12">
    <location>
        <begin position="34"/>
        <end position="157"/>
    </location>
</feature>
<dbReference type="InterPro" id="IPR011527">
    <property type="entry name" value="ABC1_TM_dom"/>
</dbReference>
<dbReference type="RefSeq" id="WP_344067760.1">
    <property type="nucleotide sequence ID" value="NZ_BAAAPN010000059.1"/>
</dbReference>
<comment type="caution">
    <text evidence="13">The sequence shown here is derived from an EMBL/GenBank/DDBJ whole genome shotgun (WGS) entry which is preliminary data.</text>
</comment>
<protein>
    <submittedName>
        <fullName evidence="13">NHLP family bacteriocin export ABC transporter peptidase/permease/ATPase subunit</fullName>
    </submittedName>
</protein>
<dbReference type="InterPro" id="IPR017871">
    <property type="entry name" value="ABC_transporter-like_CS"/>
</dbReference>
<keyword evidence="2 9" id="KW-0812">Transmembrane</keyword>
<dbReference type="InterPro" id="IPR003439">
    <property type="entry name" value="ABC_transporter-like_ATP-bd"/>
</dbReference>
<dbReference type="EMBL" id="BAAAPN010000059">
    <property type="protein sequence ID" value="GAA1769992.1"/>
    <property type="molecule type" value="Genomic_DNA"/>
</dbReference>
<keyword evidence="7 9" id="KW-1133">Transmembrane helix</keyword>
<dbReference type="PROSITE" id="PS50990">
    <property type="entry name" value="PEPTIDASE_C39"/>
    <property type="match status" value="1"/>
</dbReference>
<keyword evidence="14" id="KW-1185">Reference proteome</keyword>
<keyword evidence="3" id="KW-0547">Nucleotide-binding</keyword>
<evidence type="ECO:0000256" key="4">
    <source>
        <dbReference type="ARBA" id="ARBA00022801"/>
    </source>
</evidence>
<organism evidence="13 14">
    <name type="scientific">Nostocoides vanveenii</name>
    <dbReference type="NCBI Taxonomy" id="330835"/>
    <lineage>
        <taxon>Bacteria</taxon>
        <taxon>Bacillati</taxon>
        <taxon>Actinomycetota</taxon>
        <taxon>Actinomycetes</taxon>
        <taxon>Micrococcales</taxon>
        <taxon>Intrasporangiaceae</taxon>
        <taxon>Nostocoides</taxon>
    </lineage>
</organism>
<evidence type="ECO:0000259" key="10">
    <source>
        <dbReference type="PROSITE" id="PS50893"/>
    </source>
</evidence>
<dbReference type="Pfam" id="PF00005">
    <property type="entry name" value="ABC_tran"/>
    <property type="match status" value="1"/>
</dbReference>
<dbReference type="SUPFAM" id="SSF90123">
    <property type="entry name" value="ABC transporter transmembrane region"/>
    <property type="match status" value="1"/>
</dbReference>
<evidence type="ECO:0000313" key="13">
    <source>
        <dbReference type="EMBL" id="GAA1769992.1"/>
    </source>
</evidence>
<evidence type="ECO:0000256" key="7">
    <source>
        <dbReference type="ARBA" id="ARBA00022989"/>
    </source>
</evidence>
<evidence type="ECO:0000259" key="11">
    <source>
        <dbReference type="PROSITE" id="PS50929"/>
    </source>
</evidence>